<evidence type="ECO:0000313" key="2">
    <source>
        <dbReference type="EMBL" id="WRS38254.1"/>
    </source>
</evidence>
<reference evidence="2 3" key="1">
    <citation type="submission" date="2023-12" db="EMBL/GenBank/DDBJ databases">
        <title>Thiobacillus sedimentum sp. nov., a chemolithoautotrophic sulfur-oxidizing bacterium isolated from freshwater sediment.</title>
        <authorList>
            <person name="Luo J."/>
            <person name="Dai C."/>
        </authorList>
    </citation>
    <scope>NUCLEOTIDE SEQUENCE [LARGE SCALE GENOMIC DNA]</scope>
    <source>
        <strain evidence="2 3">SCUT-2</strain>
    </source>
</reference>
<evidence type="ECO:0000313" key="3">
    <source>
        <dbReference type="Proteomes" id="UP001334732"/>
    </source>
</evidence>
<evidence type="ECO:0000256" key="1">
    <source>
        <dbReference type="SAM" id="SignalP"/>
    </source>
</evidence>
<dbReference type="InterPro" id="IPR007332">
    <property type="entry name" value="DUF411"/>
</dbReference>
<keyword evidence="1" id="KW-0732">Signal</keyword>
<dbReference type="Proteomes" id="UP001334732">
    <property type="component" value="Chromosome"/>
</dbReference>
<feature type="signal peptide" evidence="1">
    <location>
        <begin position="1"/>
        <end position="20"/>
    </location>
</feature>
<feature type="chain" id="PRO_5045467118" evidence="1">
    <location>
        <begin position="21"/>
        <end position="146"/>
    </location>
</feature>
<dbReference type="InterPro" id="IPR036249">
    <property type="entry name" value="Thioredoxin-like_sf"/>
</dbReference>
<dbReference type="SUPFAM" id="SSF52833">
    <property type="entry name" value="Thioredoxin-like"/>
    <property type="match status" value="1"/>
</dbReference>
<keyword evidence="3" id="KW-1185">Reference proteome</keyword>
<gene>
    <name evidence="2" type="ORF">VA613_09540</name>
</gene>
<name>A0ABZ1CGE2_9PROT</name>
<dbReference type="EMBL" id="CP141769">
    <property type="protein sequence ID" value="WRS38254.1"/>
    <property type="molecule type" value="Genomic_DNA"/>
</dbReference>
<organism evidence="2 3">
    <name type="scientific">Thiobacillus sedimenti</name>
    <dbReference type="NCBI Taxonomy" id="3110231"/>
    <lineage>
        <taxon>Bacteria</taxon>
        <taxon>Pseudomonadati</taxon>
        <taxon>Pseudomonadota</taxon>
        <taxon>Betaproteobacteria</taxon>
        <taxon>Nitrosomonadales</taxon>
        <taxon>Thiobacillaceae</taxon>
        <taxon>Thiobacillus</taxon>
    </lineage>
</organism>
<sequence length="146" mass="16069">MKTAFLQFLLIGSFATSALAASEAPIVDVYKSPSCGCCGKWVDHMRANGFTVRSHDTNDVVQQKYRLGVPYGYGSCHTAEVNGYLVEGHVPARDVRRLLKEKPTARGLVVPAMPMGSPGMEQGNRKDHYDVLLVNLDGTTQTYTRY</sequence>
<dbReference type="RefSeq" id="WP_324778812.1">
    <property type="nucleotide sequence ID" value="NZ_CP141769.1"/>
</dbReference>
<proteinExistence type="predicted"/>
<dbReference type="Pfam" id="PF04214">
    <property type="entry name" value="DUF411"/>
    <property type="match status" value="1"/>
</dbReference>
<protein>
    <submittedName>
        <fullName evidence="2">DUF411 domain-containing protein</fullName>
    </submittedName>
</protein>
<accession>A0ABZ1CGE2</accession>